<dbReference type="AlphaFoldDB" id="A0A2W5FJY5"/>
<gene>
    <name evidence="5" type="ORF">DI586_07330</name>
</gene>
<evidence type="ECO:0000313" key="6">
    <source>
        <dbReference type="Proteomes" id="UP000249739"/>
    </source>
</evidence>
<evidence type="ECO:0000313" key="5">
    <source>
        <dbReference type="EMBL" id="PZP55313.1"/>
    </source>
</evidence>
<dbReference type="Proteomes" id="UP000249739">
    <property type="component" value="Unassembled WGS sequence"/>
</dbReference>
<sequence length="197" mass="21106">SSRDLKDIYVTDAINLGHGLGEAGHEIIYGGGNQGLMAVCAGAAGAAGSKIIGIIPDVFNKASPEVPHPSVTTELVENLFARKEKMLFEADLVVVLAGGIGTLDEMWEAAAANDIESYINESGFVKPVIILNTNDFFEGSRIQMERCVDEGCVSEEKLSMFHFADDARAALGIIADYTEHGMPNLSVLMKKKEMEVA</sequence>
<dbReference type="GO" id="GO:0009691">
    <property type="term" value="P:cytokinin biosynthetic process"/>
    <property type="evidence" value="ECO:0007669"/>
    <property type="project" value="TreeGrafter"/>
</dbReference>
<dbReference type="EMBL" id="QFOT01000076">
    <property type="protein sequence ID" value="PZP55313.1"/>
    <property type="molecule type" value="Genomic_DNA"/>
</dbReference>
<evidence type="ECO:0000256" key="4">
    <source>
        <dbReference type="ARBA" id="ARBA00031983"/>
    </source>
</evidence>
<dbReference type="GO" id="GO:0005829">
    <property type="term" value="C:cytosol"/>
    <property type="evidence" value="ECO:0007669"/>
    <property type="project" value="TreeGrafter"/>
</dbReference>
<evidence type="ECO:0000256" key="3">
    <source>
        <dbReference type="ARBA" id="ARBA00011985"/>
    </source>
</evidence>
<organism evidence="5 6">
    <name type="scientific">Micavibrio aeruginosavorus</name>
    <dbReference type="NCBI Taxonomy" id="349221"/>
    <lineage>
        <taxon>Bacteria</taxon>
        <taxon>Pseudomonadati</taxon>
        <taxon>Bdellovibrionota</taxon>
        <taxon>Bdellovibrionia</taxon>
        <taxon>Bdellovibrionales</taxon>
        <taxon>Pseudobdellovibrionaceae</taxon>
        <taxon>Micavibrio</taxon>
    </lineage>
</organism>
<comment type="catalytic activity">
    <reaction evidence="1">
        <text>AMP + H2O = D-ribose 5-phosphate + adenine</text>
        <dbReference type="Rhea" id="RHEA:20129"/>
        <dbReference type="ChEBI" id="CHEBI:15377"/>
        <dbReference type="ChEBI" id="CHEBI:16708"/>
        <dbReference type="ChEBI" id="CHEBI:78346"/>
        <dbReference type="ChEBI" id="CHEBI:456215"/>
        <dbReference type="EC" id="3.2.2.4"/>
    </reaction>
</comment>
<dbReference type="SUPFAM" id="SSF102405">
    <property type="entry name" value="MCP/YpsA-like"/>
    <property type="match status" value="1"/>
</dbReference>
<evidence type="ECO:0000256" key="1">
    <source>
        <dbReference type="ARBA" id="ARBA00000274"/>
    </source>
</evidence>
<dbReference type="EC" id="3.2.2.4" evidence="3"/>
<dbReference type="InterPro" id="IPR031100">
    <property type="entry name" value="LOG_fam"/>
</dbReference>
<dbReference type="PANTHER" id="PTHR31223:SF70">
    <property type="entry name" value="LOG FAMILY PROTEIN YJL055W"/>
    <property type="match status" value="1"/>
</dbReference>
<dbReference type="Pfam" id="PF03641">
    <property type="entry name" value="Lysine_decarbox"/>
    <property type="match status" value="1"/>
</dbReference>
<feature type="non-terminal residue" evidence="5">
    <location>
        <position position="1"/>
    </location>
</feature>
<dbReference type="Gene3D" id="3.40.50.450">
    <property type="match status" value="1"/>
</dbReference>
<comment type="caution">
    <text evidence="5">The sequence shown here is derived from an EMBL/GenBank/DDBJ whole genome shotgun (WGS) entry which is preliminary data.</text>
</comment>
<proteinExistence type="inferred from homology"/>
<evidence type="ECO:0000256" key="2">
    <source>
        <dbReference type="ARBA" id="ARBA00006763"/>
    </source>
</evidence>
<comment type="similarity">
    <text evidence="2">Belongs to the LOG family.</text>
</comment>
<dbReference type="GO" id="GO:0008714">
    <property type="term" value="F:AMP nucleosidase activity"/>
    <property type="evidence" value="ECO:0007669"/>
    <property type="project" value="UniProtKB-EC"/>
</dbReference>
<reference evidence="5 6" key="1">
    <citation type="submission" date="2017-08" db="EMBL/GenBank/DDBJ databases">
        <title>Infants hospitalized years apart are colonized by the same room-sourced microbial strains.</title>
        <authorList>
            <person name="Brooks B."/>
            <person name="Olm M.R."/>
            <person name="Firek B.A."/>
            <person name="Baker R."/>
            <person name="Thomas B.C."/>
            <person name="Morowitz M.J."/>
            <person name="Banfield J.F."/>
        </authorList>
    </citation>
    <scope>NUCLEOTIDE SEQUENCE [LARGE SCALE GENOMIC DNA]</scope>
    <source>
        <strain evidence="5">S2_006_000_R2_64</strain>
    </source>
</reference>
<protein>
    <recommendedName>
        <fullName evidence="4">AMP nucleosidase</fullName>
        <ecNumber evidence="3">3.2.2.4</ecNumber>
    </recommendedName>
    <alternativeName>
        <fullName evidence="4">AMP nucleosidase</fullName>
    </alternativeName>
</protein>
<accession>A0A2W5FJY5</accession>
<name>A0A2W5FJY5_9BACT</name>
<dbReference type="PANTHER" id="PTHR31223">
    <property type="entry name" value="LOG FAMILY PROTEIN YJL055W"/>
    <property type="match status" value="1"/>
</dbReference>